<gene>
    <name evidence="2" type="ORF">PoB_003416100</name>
</gene>
<name>A0AAV4AH73_9GAST</name>
<accession>A0AAV4AH73</accession>
<sequence>MFAAALEAPLSLVLFRFIRSSFYGMPRDHFPALEEQMRNRVGHSPQRRHAVVYYNMVTTTCDLRLLGPPSGQGSGSGARTRDRRIPADLRADSPTTVPPTPRIVTGDHI</sequence>
<feature type="region of interest" description="Disordered" evidence="1">
    <location>
        <begin position="65"/>
        <end position="109"/>
    </location>
</feature>
<feature type="compositionally biased region" description="Basic and acidic residues" evidence="1">
    <location>
        <begin position="79"/>
        <end position="91"/>
    </location>
</feature>
<proteinExistence type="predicted"/>
<evidence type="ECO:0000313" key="2">
    <source>
        <dbReference type="EMBL" id="GFO07656.1"/>
    </source>
</evidence>
<protein>
    <submittedName>
        <fullName evidence="2">Uncharacterized protein</fullName>
    </submittedName>
</protein>
<evidence type="ECO:0000256" key="1">
    <source>
        <dbReference type="SAM" id="MobiDB-lite"/>
    </source>
</evidence>
<dbReference type="Proteomes" id="UP000735302">
    <property type="component" value="Unassembled WGS sequence"/>
</dbReference>
<organism evidence="2 3">
    <name type="scientific">Plakobranchus ocellatus</name>
    <dbReference type="NCBI Taxonomy" id="259542"/>
    <lineage>
        <taxon>Eukaryota</taxon>
        <taxon>Metazoa</taxon>
        <taxon>Spiralia</taxon>
        <taxon>Lophotrochozoa</taxon>
        <taxon>Mollusca</taxon>
        <taxon>Gastropoda</taxon>
        <taxon>Heterobranchia</taxon>
        <taxon>Euthyneura</taxon>
        <taxon>Panpulmonata</taxon>
        <taxon>Sacoglossa</taxon>
        <taxon>Placobranchoidea</taxon>
        <taxon>Plakobranchidae</taxon>
        <taxon>Plakobranchus</taxon>
    </lineage>
</organism>
<dbReference type="AlphaFoldDB" id="A0AAV4AH73"/>
<evidence type="ECO:0000313" key="3">
    <source>
        <dbReference type="Proteomes" id="UP000735302"/>
    </source>
</evidence>
<comment type="caution">
    <text evidence="2">The sequence shown here is derived from an EMBL/GenBank/DDBJ whole genome shotgun (WGS) entry which is preliminary data.</text>
</comment>
<keyword evidence="3" id="KW-1185">Reference proteome</keyword>
<reference evidence="2 3" key="1">
    <citation type="journal article" date="2021" name="Elife">
        <title>Chloroplast acquisition without the gene transfer in kleptoplastic sea slugs, Plakobranchus ocellatus.</title>
        <authorList>
            <person name="Maeda T."/>
            <person name="Takahashi S."/>
            <person name="Yoshida T."/>
            <person name="Shimamura S."/>
            <person name="Takaki Y."/>
            <person name="Nagai Y."/>
            <person name="Toyoda A."/>
            <person name="Suzuki Y."/>
            <person name="Arimoto A."/>
            <person name="Ishii H."/>
            <person name="Satoh N."/>
            <person name="Nishiyama T."/>
            <person name="Hasebe M."/>
            <person name="Maruyama T."/>
            <person name="Minagawa J."/>
            <person name="Obokata J."/>
            <person name="Shigenobu S."/>
        </authorList>
    </citation>
    <scope>NUCLEOTIDE SEQUENCE [LARGE SCALE GENOMIC DNA]</scope>
</reference>
<dbReference type="EMBL" id="BLXT01003904">
    <property type="protein sequence ID" value="GFO07656.1"/>
    <property type="molecule type" value="Genomic_DNA"/>
</dbReference>